<comment type="caution">
    <text evidence="1">The sequence shown here is derived from an EMBL/GenBank/DDBJ whole genome shotgun (WGS) entry which is preliminary data.</text>
</comment>
<reference evidence="1" key="1">
    <citation type="submission" date="2021-02" db="EMBL/GenBank/DDBJ databases">
        <authorList>
            <person name="Nowell W R."/>
        </authorList>
    </citation>
    <scope>NUCLEOTIDE SEQUENCE</scope>
</reference>
<dbReference type="AlphaFoldDB" id="A0A815T4J3"/>
<name>A0A815T4J3_9BILA</name>
<organism evidence="1 2">
    <name type="scientific">Adineta steineri</name>
    <dbReference type="NCBI Taxonomy" id="433720"/>
    <lineage>
        <taxon>Eukaryota</taxon>
        <taxon>Metazoa</taxon>
        <taxon>Spiralia</taxon>
        <taxon>Gnathifera</taxon>
        <taxon>Rotifera</taxon>
        <taxon>Eurotatoria</taxon>
        <taxon>Bdelloidea</taxon>
        <taxon>Adinetida</taxon>
        <taxon>Adinetidae</taxon>
        <taxon>Adineta</taxon>
    </lineage>
</organism>
<sequence length="79" mass="9169">MPSFHICILHGSYHDVKIDEPIVTLESLRREIESHLPQLPKYREIKNYSCTISGKPPHKLNLNNEEEFSKHQTLITNGC</sequence>
<protein>
    <submittedName>
        <fullName evidence="1">Uncharacterized protein</fullName>
    </submittedName>
</protein>
<gene>
    <name evidence="1" type="ORF">IZO911_LOCUS45030</name>
</gene>
<proteinExistence type="predicted"/>
<accession>A0A815T4J3</accession>
<evidence type="ECO:0000313" key="1">
    <source>
        <dbReference type="EMBL" id="CAF1501535.1"/>
    </source>
</evidence>
<evidence type="ECO:0000313" key="2">
    <source>
        <dbReference type="Proteomes" id="UP000663860"/>
    </source>
</evidence>
<dbReference type="EMBL" id="CAJNOE010003305">
    <property type="protein sequence ID" value="CAF1501535.1"/>
    <property type="molecule type" value="Genomic_DNA"/>
</dbReference>
<feature type="non-terminal residue" evidence="1">
    <location>
        <position position="79"/>
    </location>
</feature>
<dbReference type="Proteomes" id="UP000663860">
    <property type="component" value="Unassembled WGS sequence"/>
</dbReference>